<dbReference type="Pfam" id="PF02900">
    <property type="entry name" value="LigB"/>
    <property type="match status" value="1"/>
</dbReference>
<reference evidence="2 3" key="1">
    <citation type="submission" date="2019-02" db="EMBL/GenBank/DDBJ databases">
        <title>Genomic Encyclopedia of Type Strains, Phase IV (KMG-IV): sequencing the most valuable type-strain genomes for metagenomic binning, comparative biology and taxonomic classification.</title>
        <authorList>
            <person name="Goeker M."/>
        </authorList>
    </citation>
    <scope>NUCLEOTIDE SEQUENCE [LARGE SCALE GENOMIC DNA]</scope>
    <source>
        <strain evidence="2 3">K24</strain>
    </source>
</reference>
<dbReference type="SUPFAM" id="SSF53213">
    <property type="entry name" value="LigB-like"/>
    <property type="match status" value="1"/>
</dbReference>
<accession>A0A4Q7N7M8</accession>
<evidence type="ECO:0000259" key="1">
    <source>
        <dbReference type="Pfam" id="PF02900"/>
    </source>
</evidence>
<dbReference type="InterPro" id="IPR004183">
    <property type="entry name" value="Xdiol_dOase_suB"/>
</dbReference>
<dbReference type="OrthoDB" id="8673673at2"/>
<organism evidence="2 3">
    <name type="scientific">Pigmentiphaga kullae</name>
    <dbReference type="NCBI Taxonomy" id="151784"/>
    <lineage>
        <taxon>Bacteria</taxon>
        <taxon>Pseudomonadati</taxon>
        <taxon>Pseudomonadota</taxon>
        <taxon>Betaproteobacteria</taxon>
        <taxon>Burkholderiales</taxon>
        <taxon>Alcaligenaceae</taxon>
        <taxon>Pigmentiphaga</taxon>
    </lineage>
</organism>
<dbReference type="GO" id="GO:0016702">
    <property type="term" value="F:oxidoreductase activity, acting on single donors with incorporation of molecular oxygen, incorporation of two atoms of oxygen"/>
    <property type="evidence" value="ECO:0007669"/>
    <property type="project" value="UniProtKB-ARBA"/>
</dbReference>
<dbReference type="GO" id="GO:0008198">
    <property type="term" value="F:ferrous iron binding"/>
    <property type="evidence" value="ECO:0007669"/>
    <property type="project" value="InterPro"/>
</dbReference>
<dbReference type="AlphaFoldDB" id="A0A4Q7N7M8"/>
<protein>
    <submittedName>
        <fullName evidence="2">2,3-dihydroxyphenylpropionate 1,2-dioxygenase</fullName>
    </submittedName>
</protein>
<feature type="domain" description="Extradiol ring-cleavage dioxygenase class III enzyme subunit B" evidence="1">
    <location>
        <begin position="5"/>
        <end position="305"/>
    </location>
</feature>
<keyword evidence="2" id="KW-0223">Dioxygenase</keyword>
<evidence type="ECO:0000313" key="3">
    <source>
        <dbReference type="Proteomes" id="UP000292445"/>
    </source>
</evidence>
<dbReference type="Gene3D" id="3.40.830.10">
    <property type="entry name" value="LigB-like"/>
    <property type="match status" value="1"/>
</dbReference>
<sequence length="312" mass="34143">MPAQLICCSHSPLMLADIEASDPEGQRAFFDQMEKISREVHAFAPDLVVSFGPDHFNGFFYDLMPAFCLGLAAHGTRDWGLPGGPLRVPTDLALECARALHRQDLDTAISYDMCVDHGNAISLTQLTGALARYDVLPIFLNCAADPRPSMRRSRLFGEAVGRFLATRGLRVTFIGSGGLSHDPPTPRLRQVPHDIAQRLVKRHTPTAEELAAREARVIRAGRDLVAGKGPCMPPDRAWDEAFMAKLCAYDTDALDAIDDAEIDRQGGFGGHEIRAWVAAAAAARAIETHPMQVRYYRIIPEWLTGMGIVTAG</sequence>
<dbReference type="EMBL" id="SGXC01000003">
    <property type="protein sequence ID" value="RZS77977.1"/>
    <property type="molecule type" value="Genomic_DNA"/>
</dbReference>
<name>A0A4Q7N7M8_9BURK</name>
<dbReference type="RefSeq" id="WP_130360398.1">
    <property type="nucleotide sequence ID" value="NZ_SGXC01000003.1"/>
</dbReference>
<keyword evidence="2" id="KW-0560">Oxidoreductase</keyword>
<dbReference type="Proteomes" id="UP000292445">
    <property type="component" value="Unassembled WGS sequence"/>
</dbReference>
<evidence type="ECO:0000313" key="2">
    <source>
        <dbReference type="EMBL" id="RZS77977.1"/>
    </source>
</evidence>
<gene>
    <name evidence="2" type="ORF">EV675_4616</name>
</gene>
<proteinExistence type="predicted"/>
<dbReference type="NCBIfam" id="NF009910">
    <property type="entry name" value="PRK13370.1-4"/>
    <property type="match status" value="1"/>
</dbReference>
<comment type="caution">
    <text evidence="2">The sequence shown here is derived from an EMBL/GenBank/DDBJ whole genome shotgun (WGS) entry which is preliminary data.</text>
</comment>
<keyword evidence="3" id="KW-1185">Reference proteome</keyword>